<keyword evidence="4" id="KW-1185">Reference proteome</keyword>
<dbReference type="AlphaFoldDB" id="A0A432YUZ8"/>
<dbReference type="InterPro" id="IPR029058">
    <property type="entry name" value="AB_hydrolase_fold"/>
</dbReference>
<feature type="domain" description="AB hydrolase-1" evidence="2">
    <location>
        <begin position="21"/>
        <end position="254"/>
    </location>
</feature>
<accession>A0A432YUZ8</accession>
<dbReference type="SUPFAM" id="SSF53474">
    <property type="entry name" value="alpha/beta-Hydrolases"/>
    <property type="match status" value="1"/>
</dbReference>
<reference evidence="4" key="1">
    <citation type="journal article" date="2018" name="Front. Microbiol.">
        <title>Genome-Based Analysis Reveals the Taxonomy and Diversity of the Family Idiomarinaceae.</title>
        <authorList>
            <person name="Liu Y."/>
            <person name="Lai Q."/>
            <person name="Shao Z."/>
        </authorList>
    </citation>
    <scope>NUCLEOTIDE SEQUENCE [LARGE SCALE GENOMIC DNA]</scope>
    <source>
        <strain evidence="4">R22</strain>
    </source>
</reference>
<dbReference type="Pfam" id="PF00561">
    <property type="entry name" value="Abhydrolase_1"/>
    <property type="match status" value="1"/>
</dbReference>
<dbReference type="RefSeq" id="WP_126782630.1">
    <property type="nucleotide sequence ID" value="NZ_PIQC01000007.1"/>
</dbReference>
<dbReference type="OrthoDB" id="8680283at2"/>
<name>A0A432YUZ8_9GAMM</name>
<dbReference type="Proteomes" id="UP000288058">
    <property type="component" value="Unassembled WGS sequence"/>
</dbReference>
<dbReference type="InterPro" id="IPR000073">
    <property type="entry name" value="AB_hydrolase_1"/>
</dbReference>
<protein>
    <recommendedName>
        <fullName evidence="2">AB hydrolase-1 domain-containing protein</fullName>
    </recommendedName>
</protein>
<proteinExistence type="inferred from homology"/>
<dbReference type="Gene3D" id="3.40.50.1820">
    <property type="entry name" value="alpha/beta hydrolase"/>
    <property type="match status" value="1"/>
</dbReference>
<dbReference type="PRINTS" id="PR00111">
    <property type="entry name" value="ABHYDROLASE"/>
</dbReference>
<comment type="similarity">
    <text evidence="1">Belongs to the AB hydrolase superfamily.</text>
</comment>
<sequence length="266" mass="30037">MDRRQIAIRNNVRIRGDGSKTLLFAHGFGCEQRIWEPVIKALPEGYKIVTFDYVGCGESDFSNYLSKRYQSLEGYAQDLIEIVQTLGLTDITLIAHSVSGSIASLAYPELAEKVTKIVMLNPSPRYIHDLPSYESGFSRSDVDELMVLMEQNFFQWAEYMSPKVMENNDNPKLADTLENYFIAGDAQLTRNFAKATFYSDVRDTLPNLKCPILILQAKADIVVPLQVSEYMAKKLSLAKLVVMDARGHYPQLSAPQLVAQHINEFV</sequence>
<evidence type="ECO:0000313" key="4">
    <source>
        <dbReference type="Proteomes" id="UP000288058"/>
    </source>
</evidence>
<evidence type="ECO:0000256" key="1">
    <source>
        <dbReference type="ARBA" id="ARBA00008645"/>
    </source>
</evidence>
<gene>
    <name evidence="3" type="ORF">CWI78_09795</name>
</gene>
<dbReference type="EMBL" id="PIQC01000007">
    <property type="protein sequence ID" value="RUO67140.1"/>
    <property type="molecule type" value="Genomic_DNA"/>
</dbReference>
<evidence type="ECO:0000313" key="3">
    <source>
        <dbReference type="EMBL" id="RUO67140.1"/>
    </source>
</evidence>
<organism evidence="3 4">
    <name type="scientific">Idiomarina ramblicola</name>
    <dbReference type="NCBI Taxonomy" id="263724"/>
    <lineage>
        <taxon>Bacteria</taxon>
        <taxon>Pseudomonadati</taxon>
        <taxon>Pseudomonadota</taxon>
        <taxon>Gammaproteobacteria</taxon>
        <taxon>Alteromonadales</taxon>
        <taxon>Idiomarinaceae</taxon>
        <taxon>Idiomarina</taxon>
    </lineage>
</organism>
<dbReference type="PANTHER" id="PTHR43039">
    <property type="entry name" value="ESTERASE-RELATED"/>
    <property type="match status" value="1"/>
</dbReference>
<evidence type="ECO:0000259" key="2">
    <source>
        <dbReference type="Pfam" id="PF00561"/>
    </source>
</evidence>
<comment type="caution">
    <text evidence="3">The sequence shown here is derived from an EMBL/GenBank/DDBJ whole genome shotgun (WGS) entry which is preliminary data.</text>
</comment>